<dbReference type="GO" id="GO:0019354">
    <property type="term" value="P:siroheme biosynthetic process"/>
    <property type="evidence" value="ECO:0007669"/>
    <property type="project" value="UniProtKB-UniPathway"/>
</dbReference>
<dbReference type="PANTHER" id="PTHR35330">
    <property type="entry name" value="SIROHEME BIOSYNTHESIS PROTEIN MET8"/>
    <property type="match status" value="1"/>
</dbReference>
<comment type="pathway">
    <text evidence="1">Porphyrin-containing compound metabolism; siroheme biosynthesis; sirohydrochlorin from precorrin-2: step 1/1.</text>
</comment>
<dbReference type="EC" id="1.3.1.76" evidence="2"/>
<dbReference type="RefSeq" id="WP_113657286.1">
    <property type="nucleotide sequence ID" value="NZ_KZ845663.1"/>
</dbReference>
<accession>A0A364K8R1</accession>
<evidence type="ECO:0000259" key="7">
    <source>
        <dbReference type="Pfam" id="PF14824"/>
    </source>
</evidence>
<dbReference type="SUPFAM" id="SSF75615">
    <property type="entry name" value="Siroheme synthase middle domains-like"/>
    <property type="match status" value="1"/>
</dbReference>
<dbReference type="InterPro" id="IPR028281">
    <property type="entry name" value="Sirohaem_synthase_central"/>
</dbReference>
<protein>
    <recommendedName>
        <fullName evidence="2">precorrin-2 dehydrogenase</fullName>
        <ecNumber evidence="2">1.3.1.76</ecNumber>
    </recommendedName>
</protein>
<dbReference type="Gene3D" id="1.10.8.610">
    <property type="entry name" value="SirC, precorrin-2 dehydrogenase, C-terminal helical domain-like"/>
    <property type="match status" value="1"/>
</dbReference>
<sequence length="215" mass="24750">MNRFYPMMVDLTSHRCLVVGGGKVAERKIARLLVSDADVIVVSPVVTQTVKKWAEIGKIVWYPRFYEEKDGENCSIVIAATNQREVNHQIYKDAKKRKQWINVVDQPSLCNFTVPSTIHRGQLTLSISTGGASPSLAKTIRQELEQIYGEEYALFLELAKEMREEIQARVLDPAKRSQILKSLVSRQWIEACRSHPDQVKKWMQKWLDQELQAEH</sequence>
<keyword evidence="3" id="KW-0560">Oxidoreductase</keyword>
<evidence type="ECO:0000256" key="4">
    <source>
        <dbReference type="ARBA" id="ARBA00023027"/>
    </source>
</evidence>
<dbReference type="Pfam" id="PF13241">
    <property type="entry name" value="NAD_binding_7"/>
    <property type="match status" value="1"/>
</dbReference>
<proteinExistence type="predicted"/>
<evidence type="ECO:0000256" key="2">
    <source>
        <dbReference type="ARBA" id="ARBA00012400"/>
    </source>
</evidence>
<reference evidence="8 9" key="2">
    <citation type="submission" date="2018-06" db="EMBL/GenBank/DDBJ databases">
        <authorList>
            <person name="Zhirakovskaya E."/>
        </authorList>
    </citation>
    <scope>NUCLEOTIDE SEQUENCE [LARGE SCALE GENOMIC DNA]</scope>
    <source>
        <strain evidence="8 9">FBKL4.011</strain>
    </source>
</reference>
<comment type="catalytic activity">
    <reaction evidence="6">
        <text>precorrin-2 + NAD(+) = sirohydrochlorin + NADH + 2 H(+)</text>
        <dbReference type="Rhea" id="RHEA:15613"/>
        <dbReference type="ChEBI" id="CHEBI:15378"/>
        <dbReference type="ChEBI" id="CHEBI:57540"/>
        <dbReference type="ChEBI" id="CHEBI:57945"/>
        <dbReference type="ChEBI" id="CHEBI:58351"/>
        <dbReference type="ChEBI" id="CHEBI:58827"/>
        <dbReference type="EC" id="1.3.1.76"/>
    </reaction>
</comment>
<dbReference type="Gene3D" id="3.40.50.720">
    <property type="entry name" value="NAD(P)-binding Rossmann-like Domain"/>
    <property type="match status" value="1"/>
</dbReference>
<dbReference type="InterPro" id="IPR036291">
    <property type="entry name" value="NAD(P)-bd_dom_sf"/>
</dbReference>
<name>A0A364K8R1_9BACL</name>
<dbReference type="EMBL" id="QJKK01000001">
    <property type="protein sequence ID" value="RAL26681.1"/>
    <property type="molecule type" value="Genomic_DNA"/>
</dbReference>
<evidence type="ECO:0000256" key="5">
    <source>
        <dbReference type="ARBA" id="ARBA00023244"/>
    </source>
</evidence>
<evidence type="ECO:0000256" key="3">
    <source>
        <dbReference type="ARBA" id="ARBA00023002"/>
    </source>
</evidence>
<dbReference type="OrthoDB" id="9773765at2"/>
<reference evidence="8 9" key="1">
    <citation type="submission" date="2018-06" db="EMBL/GenBank/DDBJ databases">
        <title>Thermoflavimicrobium daqus sp. nov., a thermophilic microbe isolated from Moutai-flavour Daqu.</title>
        <authorList>
            <person name="Wang X."/>
            <person name="Zhou H."/>
        </authorList>
    </citation>
    <scope>NUCLEOTIDE SEQUENCE [LARGE SCALE GENOMIC DNA]</scope>
    <source>
        <strain evidence="8 9">FBKL4.011</strain>
    </source>
</reference>
<gene>
    <name evidence="8" type="ORF">DL897_01115</name>
</gene>
<keyword evidence="4" id="KW-0520">NAD</keyword>
<dbReference type="AlphaFoldDB" id="A0A364K8R1"/>
<evidence type="ECO:0000313" key="9">
    <source>
        <dbReference type="Proteomes" id="UP000251213"/>
    </source>
</evidence>
<dbReference type="InterPro" id="IPR006367">
    <property type="entry name" value="Sirohaem_synthase_N"/>
</dbReference>
<organism evidence="8 9">
    <name type="scientific">Thermoflavimicrobium daqui</name>
    <dbReference type="NCBI Taxonomy" id="2137476"/>
    <lineage>
        <taxon>Bacteria</taxon>
        <taxon>Bacillati</taxon>
        <taxon>Bacillota</taxon>
        <taxon>Bacilli</taxon>
        <taxon>Bacillales</taxon>
        <taxon>Thermoactinomycetaceae</taxon>
        <taxon>Thermoflavimicrobium</taxon>
    </lineage>
</organism>
<dbReference type="Proteomes" id="UP000251213">
    <property type="component" value="Unassembled WGS sequence"/>
</dbReference>
<dbReference type="Pfam" id="PF14824">
    <property type="entry name" value="Sirohm_synth_M"/>
    <property type="match status" value="1"/>
</dbReference>
<dbReference type="GO" id="GO:0043115">
    <property type="term" value="F:precorrin-2 dehydrogenase activity"/>
    <property type="evidence" value="ECO:0007669"/>
    <property type="project" value="UniProtKB-EC"/>
</dbReference>
<dbReference type="NCBIfam" id="TIGR01470">
    <property type="entry name" value="cysG_Nterm"/>
    <property type="match status" value="1"/>
</dbReference>
<feature type="domain" description="Siroheme synthase central" evidence="7">
    <location>
        <begin position="120"/>
        <end position="146"/>
    </location>
</feature>
<keyword evidence="5" id="KW-0627">Porphyrin biosynthesis</keyword>
<evidence type="ECO:0000313" key="8">
    <source>
        <dbReference type="EMBL" id="RAL26681.1"/>
    </source>
</evidence>
<evidence type="ECO:0000256" key="1">
    <source>
        <dbReference type="ARBA" id="ARBA00005010"/>
    </source>
</evidence>
<dbReference type="InterPro" id="IPR042518">
    <property type="entry name" value="SirC_C"/>
</dbReference>
<comment type="caution">
    <text evidence="8">The sequence shown here is derived from an EMBL/GenBank/DDBJ whole genome shotgun (WGS) entry which is preliminary data.</text>
</comment>
<dbReference type="PANTHER" id="PTHR35330:SF1">
    <property type="entry name" value="SIROHEME BIOSYNTHESIS PROTEIN MET8"/>
    <property type="match status" value="1"/>
</dbReference>
<dbReference type="UniPathway" id="UPA00262">
    <property type="reaction ID" value="UER00222"/>
</dbReference>
<dbReference type="GO" id="GO:0004325">
    <property type="term" value="F:ferrochelatase activity"/>
    <property type="evidence" value="ECO:0007669"/>
    <property type="project" value="InterPro"/>
</dbReference>
<dbReference type="InterPro" id="IPR028161">
    <property type="entry name" value="Met8-like"/>
</dbReference>
<dbReference type="SUPFAM" id="SSF51735">
    <property type="entry name" value="NAD(P)-binding Rossmann-fold domains"/>
    <property type="match status" value="1"/>
</dbReference>
<evidence type="ECO:0000256" key="6">
    <source>
        <dbReference type="ARBA" id="ARBA00047561"/>
    </source>
</evidence>
<keyword evidence="9" id="KW-1185">Reference proteome</keyword>